<dbReference type="InterPro" id="IPR038460">
    <property type="entry name" value="AcetylCoA_hyd_C_sf"/>
</dbReference>
<keyword evidence="6" id="KW-1185">Reference proteome</keyword>
<dbReference type="Gene3D" id="3.30.750.70">
    <property type="entry name" value="4-hydroxybutyrate coenzyme like domains"/>
    <property type="match status" value="1"/>
</dbReference>
<organism evidence="5 6">
    <name type="scientific">Draconibacterium sediminis</name>
    <dbReference type="NCBI Taxonomy" id="1544798"/>
    <lineage>
        <taxon>Bacteria</taxon>
        <taxon>Pseudomonadati</taxon>
        <taxon>Bacteroidota</taxon>
        <taxon>Bacteroidia</taxon>
        <taxon>Marinilabiliales</taxon>
        <taxon>Prolixibacteraceae</taxon>
        <taxon>Draconibacterium</taxon>
    </lineage>
</organism>
<evidence type="ECO:0000313" key="6">
    <source>
        <dbReference type="Proteomes" id="UP000032544"/>
    </source>
</evidence>
<sequence>MKNIKYVSPEEAVKVIKTGDRVHLSSVAVTPHTLIKPMVERGRNKEFHNVTIQHIHVEGQVEYANPEFEGIFHSEQFFVGGNLRKQTQAGYADYIPIFLSETQRLMRRGYLKVNVAMIMVSVPDKHGFVSLGTSVDATRAAIENADTVIAAVNPNVPRAWGDAMMHIDEIDIFVEDDIPLYVHDPAPLTDMDIKIGKNVAELVEDGACLQMGIGGIPNAVLAQLGNHKDLGVHTEMFADGILPLVEKGVITGKKKKTDPGKMVASFLMGSQALYDFVDDNPRVAMMDVAHTNHVANIRKNDKVTAINSALAIDLTGQVCADSIGITHYSGVGGQIDFIRGAGHSKKGKPIIALPSVTNKGISKISPTLLSGSGVVTTRANMHWVVTEYGAVNLYGKTLQERAKLLISIAHPDHQESLDKASFERFGPHYHYVRGE</sequence>
<proteinExistence type="inferred from homology"/>
<evidence type="ECO:0000256" key="1">
    <source>
        <dbReference type="ARBA" id="ARBA00009632"/>
    </source>
</evidence>
<evidence type="ECO:0000259" key="3">
    <source>
        <dbReference type="Pfam" id="PF02550"/>
    </source>
</evidence>
<name>A0A0D8J4H9_9BACT</name>
<feature type="domain" description="Acetyl-CoA hydrolase/transferase N-terminal" evidence="3">
    <location>
        <begin position="6"/>
        <end position="177"/>
    </location>
</feature>
<evidence type="ECO:0000259" key="4">
    <source>
        <dbReference type="Pfam" id="PF13336"/>
    </source>
</evidence>
<keyword evidence="2 5" id="KW-0808">Transferase</keyword>
<dbReference type="PANTHER" id="PTHR21432">
    <property type="entry name" value="ACETYL-COA HYDROLASE-RELATED"/>
    <property type="match status" value="1"/>
</dbReference>
<evidence type="ECO:0000256" key="2">
    <source>
        <dbReference type="ARBA" id="ARBA00022679"/>
    </source>
</evidence>
<comment type="caution">
    <text evidence="5">The sequence shown here is derived from an EMBL/GenBank/DDBJ whole genome shotgun (WGS) entry which is preliminary data.</text>
</comment>
<protein>
    <submittedName>
        <fullName evidence="5">4-hydroxybutyrate CoA-transferase</fullName>
    </submittedName>
</protein>
<dbReference type="RefSeq" id="WP_045033716.1">
    <property type="nucleotide sequence ID" value="NZ_JRHC01000010.1"/>
</dbReference>
<dbReference type="InterPro" id="IPR003702">
    <property type="entry name" value="ActCoA_hydro_N"/>
</dbReference>
<comment type="similarity">
    <text evidence="1">Belongs to the acetyl-CoA hydrolase/transferase family.</text>
</comment>
<dbReference type="SUPFAM" id="SSF100950">
    <property type="entry name" value="NagB/RpiA/CoA transferase-like"/>
    <property type="match status" value="2"/>
</dbReference>
<evidence type="ECO:0000313" key="5">
    <source>
        <dbReference type="EMBL" id="KJF41679.1"/>
    </source>
</evidence>
<dbReference type="Proteomes" id="UP000032544">
    <property type="component" value="Unassembled WGS sequence"/>
</dbReference>
<dbReference type="EMBL" id="JRHC01000010">
    <property type="protein sequence ID" value="KJF41679.1"/>
    <property type="molecule type" value="Genomic_DNA"/>
</dbReference>
<dbReference type="AlphaFoldDB" id="A0A0D8J4H9"/>
<reference evidence="5 6" key="1">
    <citation type="submission" date="2014-09" db="EMBL/GenBank/DDBJ databases">
        <title>Draft Genome Sequence of Draconibacterium sp. JN14CK-3.</title>
        <authorList>
            <person name="Dong C."/>
            <person name="Lai Q."/>
            <person name="Shao Z."/>
        </authorList>
    </citation>
    <scope>NUCLEOTIDE SEQUENCE [LARGE SCALE GENOMIC DNA]</scope>
    <source>
        <strain evidence="5 6">JN14CK-3</strain>
    </source>
</reference>
<dbReference type="GO" id="GO:0008775">
    <property type="term" value="F:acetate CoA-transferase activity"/>
    <property type="evidence" value="ECO:0007669"/>
    <property type="project" value="InterPro"/>
</dbReference>
<dbReference type="Pfam" id="PF13336">
    <property type="entry name" value="AcetylCoA_hyd_C"/>
    <property type="match status" value="1"/>
</dbReference>
<dbReference type="InterPro" id="IPR026888">
    <property type="entry name" value="AcetylCoA_hyd_C"/>
</dbReference>
<dbReference type="GO" id="GO:0006083">
    <property type="term" value="P:acetate metabolic process"/>
    <property type="evidence" value="ECO:0007669"/>
    <property type="project" value="InterPro"/>
</dbReference>
<feature type="domain" description="Acetyl-CoA hydrolase/transferase C-terminal" evidence="4">
    <location>
        <begin position="269"/>
        <end position="419"/>
    </location>
</feature>
<dbReference type="Gene3D" id="3.40.1080.20">
    <property type="entry name" value="Acetyl-CoA hydrolase/transferase C-terminal domain"/>
    <property type="match status" value="1"/>
</dbReference>
<gene>
    <name evidence="5" type="ORF">LH29_24035</name>
</gene>
<dbReference type="PATRIC" id="fig|1544798.3.peg.2135"/>
<dbReference type="Gene3D" id="3.40.1080.10">
    <property type="entry name" value="Glutaconate Coenzyme A-transferase"/>
    <property type="match status" value="1"/>
</dbReference>
<dbReference type="STRING" id="1544798.LH29_24035"/>
<dbReference type="PANTHER" id="PTHR21432:SF20">
    <property type="entry name" value="ACETYL-COA HYDROLASE"/>
    <property type="match status" value="1"/>
</dbReference>
<dbReference type="InterPro" id="IPR037171">
    <property type="entry name" value="NagB/RpiA_transferase-like"/>
</dbReference>
<accession>A0A0D8J4H9</accession>
<dbReference type="OrthoDB" id="9801795at2"/>
<dbReference type="Pfam" id="PF02550">
    <property type="entry name" value="AcetylCoA_hydro"/>
    <property type="match status" value="1"/>
</dbReference>
<dbReference type="InterPro" id="IPR046433">
    <property type="entry name" value="ActCoA_hydro"/>
</dbReference>